<evidence type="ECO:0000313" key="14">
    <source>
        <dbReference type="Proteomes" id="UP001556637"/>
    </source>
</evidence>
<protein>
    <recommendedName>
        <fullName evidence="7">ATP-dependent RNA helicase RhlB</fullName>
        <ecNumber evidence="7">3.6.4.13</ecNumber>
    </recommendedName>
</protein>
<dbReference type="HAMAP" id="MF_00661">
    <property type="entry name" value="DEAD_helicase_RhlB"/>
    <property type="match status" value="1"/>
</dbReference>
<evidence type="ECO:0000256" key="5">
    <source>
        <dbReference type="ARBA" id="ARBA00022840"/>
    </source>
</evidence>
<keyword evidence="1 7" id="KW-0963">Cytoplasm</keyword>
<dbReference type="InterPro" id="IPR050079">
    <property type="entry name" value="DEAD_box_RNA_helicase"/>
</dbReference>
<dbReference type="InterPro" id="IPR027417">
    <property type="entry name" value="P-loop_NTPase"/>
</dbReference>
<reference evidence="13 14" key="1">
    <citation type="submission" date="2024-02" db="EMBL/GenBank/DDBJ databases">
        <title>New especies of Spiribacter isolated from saline water.</title>
        <authorList>
            <person name="Leon M.J."/>
            <person name="De La Haba R."/>
            <person name="Sanchez-Porro C."/>
            <person name="Ventosa A."/>
        </authorList>
    </citation>
    <scope>NUCLEOTIDE SEQUENCE [LARGE SCALE GENOMIC DNA]</scope>
    <source>
        <strain evidence="14">ag22IC4-189</strain>
    </source>
</reference>
<organism evidence="13 14">
    <name type="scientific">Spiribacter insolitus</name>
    <dbReference type="NCBI Taxonomy" id="3122417"/>
    <lineage>
        <taxon>Bacteria</taxon>
        <taxon>Pseudomonadati</taxon>
        <taxon>Pseudomonadota</taxon>
        <taxon>Gammaproteobacteria</taxon>
        <taxon>Chromatiales</taxon>
        <taxon>Ectothiorhodospiraceae</taxon>
        <taxon>Spiribacter</taxon>
    </lineage>
</organism>
<accession>A0ABV3T9Q0</accession>
<dbReference type="PROSITE" id="PS51192">
    <property type="entry name" value="HELICASE_ATP_BIND_1"/>
    <property type="match status" value="1"/>
</dbReference>
<feature type="short sequence motif" description="Q motif" evidence="8">
    <location>
        <begin position="9"/>
        <end position="37"/>
    </location>
</feature>
<dbReference type="InterPro" id="IPR011545">
    <property type="entry name" value="DEAD/DEAH_box_helicase_dom"/>
</dbReference>
<evidence type="ECO:0000256" key="9">
    <source>
        <dbReference type="SAM" id="MobiDB-lite"/>
    </source>
</evidence>
<proteinExistence type="inferred from homology"/>
<keyword evidence="5 7" id="KW-0067">ATP-binding</keyword>
<feature type="domain" description="Helicase ATP-binding" evidence="10">
    <location>
        <begin position="40"/>
        <end position="217"/>
    </location>
</feature>
<comment type="catalytic activity">
    <reaction evidence="7">
        <text>ATP + H2O = ADP + phosphate + H(+)</text>
        <dbReference type="Rhea" id="RHEA:13065"/>
        <dbReference type="ChEBI" id="CHEBI:15377"/>
        <dbReference type="ChEBI" id="CHEBI:15378"/>
        <dbReference type="ChEBI" id="CHEBI:30616"/>
        <dbReference type="ChEBI" id="CHEBI:43474"/>
        <dbReference type="ChEBI" id="CHEBI:456216"/>
        <dbReference type="EC" id="3.6.4.13"/>
    </reaction>
</comment>
<evidence type="ECO:0000256" key="4">
    <source>
        <dbReference type="ARBA" id="ARBA00022806"/>
    </source>
</evidence>
<evidence type="ECO:0000259" key="11">
    <source>
        <dbReference type="PROSITE" id="PS51194"/>
    </source>
</evidence>
<dbReference type="InterPro" id="IPR044742">
    <property type="entry name" value="DEAD/DEAH_RhlB"/>
</dbReference>
<dbReference type="CDD" id="cd18787">
    <property type="entry name" value="SF2_C_DEAD"/>
    <property type="match status" value="1"/>
</dbReference>
<dbReference type="Pfam" id="PF00271">
    <property type="entry name" value="Helicase_C"/>
    <property type="match status" value="1"/>
</dbReference>
<evidence type="ECO:0000256" key="6">
    <source>
        <dbReference type="ARBA" id="ARBA00022884"/>
    </source>
</evidence>
<dbReference type="PROSITE" id="PS51195">
    <property type="entry name" value="Q_MOTIF"/>
    <property type="match status" value="1"/>
</dbReference>
<comment type="similarity">
    <text evidence="7">Belongs to the DEAD box helicase family. RhlB subfamily.</text>
</comment>
<comment type="caution">
    <text evidence="13">The sequence shown here is derived from an EMBL/GenBank/DDBJ whole genome shotgun (WGS) entry which is preliminary data.</text>
</comment>
<keyword evidence="14" id="KW-1185">Reference proteome</keyword>
<dbReference type="InterPro" id="IPR001650">
    <property type="entry name" value="Helicase_C-like"/>
</dbReference>
<dbReference type="SMART" id="SM00487">
    <property type="entry name" value="DEXDc"/>
    <property type="match status" value="1"/>
</dbReference>
<name>A0ABV3T9Q0_9GAMM</name>
<dbReference type="EC" id="3.6.4.13" evidence="7"/>
<dbReference type="Proteomes" id="UP001556637">
    <property type="component" value="Unassembled WGS sequence"/>
</dbReference>
<dbReference type="PANTHER" id="PTHR47959:SF10">
    <property type="entry name" value="ATP-DEPENDENT RNA HELICASE RHLB"/>
    <property type="match status" value="1"/>
</dbReference>
<dbReference type="PROSITE" id="PS00039">
    <property type="entry name" value="DEAD_ATP_HELICASE"/>
    <property type="match status" value="1"/>
</dbReference>
<evidence type="ECO:0000259" key="12">
    <source>
        <dbReference type="PROSITE" id="PS51195"/>
    </source>
</evidence>
<dbReference type="PROSITE" id="PS51194">
    <property type="entry name" value="HELICASE_CTER"/>
    <property type="match status" value="1"/>
</dbReference>
<keyword evidence="6 7" id="KW-0694">RNA-binding</keyword>
<evidence type="ECO:0000256" key="3">
    <source>
        <dbReference type="ARBA" id="ARBA00022801"/>
    </source>
</evidence>
<evidence type="ECO:0000256" key="1">
    <source>
        <dbReference type="ARBA" id="ARBA00022490"/>
    </source>
</evidence>
<feature type="region of interest" description="Disordered" evidence="9">
    <location>
        <begin position="386"/>
        <end position="456"/>
    </location>
</feature>
<keyword evidence="4 7" id="KW-0347">Helicase</keyword>
<dbReference type="Gene3D" id="3.40.50.300">
    <property type="entry name" value="P-loop containing nucleotide triphosphate hydrolases"/>
    <property type="match status" value="2"/>
</dbReference>
<comment type="subunit">
    <text evidence="7">Component of the RNA degradosome, which is a multiprotein complex involved in RNA processing and mRNA degradation.</text>
</comment>
<evidence type="ECO:0000256" key="7">
    <source>
        <dbReference type="HAMAP-Rule" id="MF_00661"/>
    </source>
</evidence>
<dbReference type="InterPro" id="IPR014001">
    <property type="entry name" value="Helicase_ATP-bd"/>
</dbReference>
<evidence type="ECO:0000256" key="2">
    <source>
        <dbReference type="ARBA" id="ARBA00022741"/>
    </source>
</evidence>
<dbReference type="CDD" id="cd00268">
    <property type="entry name" value="DEADc"/>
    <property type="match status" value="1"/>
</dbReference>
<evidence type="ECO:0000259" key="10">
    <source>
        <dbReference type="PROSITE" id="PS51192"/>
    </source>
</evidence>
<sequence>MEQNHLSDTRFESLGLHESLLTGLQEAGFEHCTPIQAAALPIALKGHDVAGQAQTGTGKSAAFLLACMHRLMTNPVAADKVGPWAIVLAPTRELALQIHKDAERLGWFTGMDFACIYGGTGYESQRKALEKGTDILIGTPGRIIDFYKQRVFSLDNIEVCILDEADRMFDMGFIADIRYLLRRMPPPEERLNMLFSATLSERVRELAYEHMNDPESVQIESDTITADKVRQKLYHVENNQKIGLLLGVLRQQEPTRTLIFVNTKRDADKVTGYLLGNDIKAAVISGDIPQNKREQLLGKFQAGELPILVATDVAARGLHIPEVSHVINYDLPQDAEDYVHRIGRTARAGATGDAISFACESYVYSLPDIEQYIDQKVPSEMAPPELIADDIKPAARMDNRRSSSGGSRSRGGSGGGRRGNGGGRGNGGPRGSSRSSRPAESSGDAAPPPSEGGDQS</sequence>
<dbReference type="InterPro" id="IPR014014">
    <property type="entry name" value="RNA_helicase_DEAD_Q_motif"/>
</dbReference>
<dbReference type="SUPFAM" id="SSF52540">
    <property type="entry name" value="P-loop containing nucleoside triphosphate hydrolases"/>
    <property type="match status" value="1"/>
</dbReference>
<feature type="domain" description="DEAD-box RNA helicase Q" evidence="12">
    <location>
        <begin position="9"/>
        <end position="37"/>
    </location>
</feature>
<gene>
    <name evidence="7" type="primary">rhlB</name>
    <name evidence="13" type="ORF">V6X30_06040</name>
</gene>
<dbReference type="RefSeq" id="WP_367983725.1">
    <property type="nucleotide sequence ID" value="NZ_JBAKFF010000001.1"/>
</dbReference>
<feature type="domain" description="Helicase C-terminal" evidence="11">
    <location>
        <begin position="228"/>
        <end position="389"/>
    </location>
</feature>
<dbReference type="SMART" id="SM00490">
    <property type="entry name" value="HELICc"/>
    <property type="match status" value="1"/>
</dbReference>
<feature type="compositionally biased region" description="Basic and acidic residues" evidence="9">
    <location>
        <begin position="389"/>
        <end position="401"/>
    </location>
</feature>
<dbReference type="PANTHER" id="PTHR47959">
    <property type="entry name" value="ATP-DEPENDENT RNA HELICASE RHLE-RELATED"/>
    <property type="match status" value="1"/>
</dbReference>
<dbReference type="InterPro" id="IPR023554">
    <property type="entry name" value="RNA_helicase_ATP-dep_RhlB"/>
</dbReference>
<evidence type="ECO:0000256" key="8">
    <source>
        <dbReference type="PROSITE-ProRule" id="PRU00552"/>
    </source>
</evidence>
<comment type="function">
    <text evidence="7">DEAD-box RNA helicase involved in RNA degradation. Has RNA-dependent ATPase activity and unwinds double-stranded RNA.</text>
</comment>
<keyword evidence="2 7" id="KW-0547">Nucleotide-binding</keyword>
<comment type="subcellular location">
    <subcellularLocation>
        <location evidence="7">Cytoplasm</location>
    </subcellularLocation>
</comment>
<keyword evidence="3 7" id="KW-0378">Hydrolase</keyword>
<dbReference type="EMBL" id="JBAKFF010000001">
    <property type="protein sequence ID" value="MEX0430953.1"/>
    <property type="molecule type" value="Genomic_DNA"/>
</dbReference>
<dbReference type="GO" id="GO:0004386">
    <property type="term" value="F:helicase activity"/>
    <property type="evidence" value="ECO:0007669"/>
    <property type="project" value="UniProtKB-KW"/>
</dbReference>
<dbReference type="Pfam" id="PF00270">
    <property type="entry name" value="DEAD"/>
    <property type="match status" value="1"/>
</dbReference>
<dbReference type="InterPro" id="IPR000629">
    <property type="entry name" value="RNA-helicase_DEAD-box_CS"/>
</dbReference>
<feature type="compositionally biased region" description="Gly residues" evidence="9">
    <location>
        <begin position="408"/>
        <end position="430"/>
    </location>
</feature>
<evidence type="ECO:0000313" key="13">
    <source>
        <dbReference type="EMBL" id="MEX0430953.1"/>
    </source>
</evidence>